<evidence type="ECO:0000313" key="2">
    <source>
        <dbReference type="EMBL" id="CAK0874998.1"/>
    </source>
</evidence>
<sequence>MVRLYLNVSGQIPACHKVEDEDRFLAEQQAALSQGKWEMMQLSPVENPASILNVGNLVQVNVLMARLLRGVGGQQLTGRAPRGNMASGRGRSQGRGNAVNERAPSRGKGRGKDSVFHAVPP</sequence>
<feature type="region of interest" description="Disordered" evidence="1">
    <location>
        <begin position="73"/>
        <end position="121"/>
    </location>
</feature>
<keyword evidence="3" id="KW-1185">Reference proteome</keyword>
<accession>A0ABN9VNN0</accession>
<dbReference type="EMBL" id="CAUYUJ010017460">
    <property type="protein sequence ID" value="CAK0874998.1"/>
    <property type="molecule type" value="Genomic_DNA"/>
</dbReference>
<protein>
    <submittedName>
        <fullName evidence="2">Uncharacterized protein</fullName>
    </submittedName>
</protein>
<dbReference type="Proteomes" id="UP001189429">
    <property type="component" value="Unassembled WGS sequence"/>
</dbReference>
<organism evidence="2 3">
    <name type="scientific">Prorocentrum cordatum</name>
    <dbReference type="NCBI Taxonomy" id="2364126"/>
    <lineage>
        <taxon>Eukaryota</taxon>
        <taxon>Sar</taxon>
        <taxon>Alveolata</taxon>
        <taxon>Dinophyceae</taxon>
        <taxon>Prorocentrales</taxon>
        <taxon>Prorocentraceae</taxon>
        <taxon>Prorocentrum</taxon>
    </lineage>
</organism>
<comment type="caution">
    <text evidence="2">The sequence shown here is derived from an EMBL/GenBank/DDBJ whole genome shotgun (WGS) entry which is preliminary data.</text>
</comment>
<gene>
    <name evidence="2" type="ORF">PCOR1329_LOCUS59748</name>
</gene>
<evidence type="ECO:0000313" key="3">
    <source>
        <dbReference type="Proteomes" id="UP001189429"/>
    </source>
</evidence>
<reference evidence="2" key="1">
    <citation type="submission" date="2023-10" db="EMBL/GenBank/DDBJ databases">
        <authorList>
            <person name="Chen Y."/>
            <person name="Shah S."/>
            <person name="Dougan E. K."/>
            <person name="Thang M."/>
            <person name="Chan C."/>
        </authorList>
    </citation>
    <scope>NUCLEOTIDE SEQUENCE [LARGE SCALE GENOMIC DNA]</scope>
</reference>
<evidence type="ECO:0000256" key="1">
    <source>
        <dbReference type="SAM" id="MobiDB-lite"/>
    </source>
</evidence>
<proteinExistence type="predicted"/>
<name>A0ABN9VNN0_9DINO</name>